<name>D1P4H7_9GAMM</name>
<gene>
    <name evidence="1" type="ORF">PROVRUST_07129</name>
</gene>
<organism evidence="1 2">
    <name type="scientific">Providencia rustigianii DSM 4541</name>
    <dbReference type="NCBI Taxonomy" id="500637"/>
    <lineage>
        <taxon>Bacteria</taxon>
        <taxon>Pseudomonadati</taxon>
        <taxon>Pseudomonadota</taxon>
        <taxon>Gammaproteobacteria</taxon>
        <taxon>Enterobacterales</taxon>
        <taxon>Morganellaceae</taxon>
        <taxon>Providencia</taxon>
    </lineage>
</organism>
<dbReference type="HOGENOM" id="CLU_3315362_0_0_6"/>
<protein>
    <submittedName>
        <fullName evidence="1">Uncharacterized protein</fullName>
    </submittedName>
</protein>
<sequence>MNTLNLQIFIKITIKNYFQNSLDAQLGERAQPTTLRAKI</sequence>
<reference evidence="1" key="1">
    <citation type="submission" date="2009-12" db="EMBL/GenBank/DDBJ databases">
        <authorList>
            <person name="Weinstock G."/>
            <person name="Sodergren E."/>
            <person name="Clifton S."/>
            <person name="Fulton L."/>
            <person name="Fulton B."/>
            <person name="Courtney L."/>
            <person name="Fronick C."/>
            <person name="Harrison M."/>
            <person name="Strong C."/>
            <person name="Farmer C."/>
            <person name="Delahaunty K."/>
            <person name="Markovic C."/>
            <person name="Hall O."/>
            <person name="Minx P."/>
            <person name="Tomlinson C."/>
            <person name="Mitreva M."/>
            <person name="Nelson J."/>
            <person name="Hou S."/>
            <person name="Wollam A."/>
            <person name="Pepin K.H."/>
            <person name="Johnson M."/>
            <person name="Bhonagiri V."/>
            <person name="Nash W.E."/>
            <person name="Warren W."/>
            <person name="Chinwalla A."/>
            <person name="Mardis E.R."/>
            <person name="Wilson R.K."/>
        </authorList>
    </citation>
    <scope>NUCLEOTIDE SEQUENCE [LARGE SCALE GENOMIC DNA]</scope>
    <source>
        <strain evidence="1">DSM 4541</strain>
    </source>
</reference>
<proteinExistence type="predicted"/>
<evidence type="ECO:0000313" key="1">
    <source>
        <dbReference type="EMBL" id="EFB71803.1"/>
    </source>
</evidence>
<dbReference type="Proteomes" id="UP000005512">
    <property type="component" value="Unassembled WGS sequence"/>
</dbReference>
<dbReference type="EMBL" id="ABXV02000030">
    <property type="protein sequence ID" value="EFB71803.1"/>
    <property type="molecule type" value="Genomic_DNA"/>
</dbReference>
<dbReference type="AlphaFoldDB" id="D1P4H7"/>
<evidence type="ECO:0000313" key="2">
    <source>
        <dbReference type="Proteomes" id="UP000005512"/>
    </source>
</evidence>
<comment type="caution">
    <text evidence="1">The sequence shown here is derived from an EMBL/GenBank/DDBJ whole genome shotgun (WGS) entry which is preliminary data.</text>
</comment>
<accession>D1P4H7</accession>
<keyword evidence="2" id="KW-1185">Reference proteome</keyword>